<protein>
    <submittedName>
        <fullName evidence="3">Uncharacterized protein</fullName>
    </submittedName>
</protein>
<sequence>MLPTSLLAILASAVPGTLACVAQMPFVALRATVGGVTQEASIPLYKADDCMYQTPGPIVPVSFPGNVTEAELNQNFIDQNGQPISVEDLNAFTSAAGIHQAALLDAVICKLTTYSGDDVELQAGSPVVFEQAHITECQCTLATPMPALKKSFIPGASVRQRRQALSKRRRLPQDGDLGDIAPNSPQTDFSGGQQPSPDVPEFSGNQGAEPVPDDFSGGQQPALLNPTFCTTLEDGSLQDPFCVEE</sequence>
<keyword evidence="2" id="KW-0732">Signal</keyword>
<organism evidence="3 4">
    <name type="scientific">Colletotrichum kahawae</name>
    <name type="common">Coffee berry disease fungus</name>
    <dbReference type="NCBI Taxonomy" id="34407"/>
    <lineage>
        <taxon>Eukaryota</taxon>
        <taxon>Fungi</taxon>
        <taxon>Dikarya</taxon>
        <taxon>Ascomycota</taxon>
        <taxon>Pezizomycotina</taxon>
        <taxon>Sordariomycetes</taxon>
        <taxon>Hypocreomycetidae</taxon>
        <taxon>Glomerellales</taxon>
        <taxon>Glomerellaceae</taxon>
        <taxon>Colletotrichum</taxon>
        <taxon>Colletotrichum gloeosporioides species complex</taxon>
    </lineage>
</organism>
<feature type="chain" id="PRO_5042220456" evidence="2">
    <location>
        <begin position="20"/>
        <end position="245"/>
    </location>
</feature>
<keyword evidence="4" id="KW-1185">Reference proteome</keyword>
<evidence type="ECO:0000313" key="3">
    <source>
        <dbReference type="EMBL" id="KAK2756597.1"/>
    </source>
</evidence>
<feature type="region of interest" description="Disordered" evidence="1">
    <location>
        <begin position="163"/>
        <end position="227"/>
    </location>
</feature>
<dbReference type="EMBL" id="VYYT01000210">
    <property type="protein sequence ID" value="KAK2756597.1"/>
    <property type="molecule type" value="Genomic_DNA"/>
</dbReference>
<evidence type="ECO:0000256" key="2">
    <source>
        <dbReference type="SAM" id="SignalP"/>
    </source>
</evidence>
<gene>
    <name evidence="3" type="ORF">CKAH01_17177</name>
</gene>
<evidence type="ECO:0000313" key="4">
    <source>
        <dbReference type="Proteomes" id="UP001281614"/>
    </source>
</evidence>
<dbReference type="AlphaFoldDB" id="A0AAD9YAZ2"/>
<accession>A0AAD9YAZ2</accession>
<feature type="compositionally biased region" description="Polar residues" evidence="1">
    <location>
        <begin position="183"/>
        <end position="196"/>
    </location>
</feature>
<reference evidence="3" key="1">
    <citation type="submission" date="2023-02" db="EMBL/GenBank/DDBJ databases">
        <title>Colletotrichum kahawae CIFC_Que2 genome sequencing and assembly.</title>
        <authorList>
            <person name="Baroncelli R."/>
        </authorList>
    </citation>
    <scope>NUCLEOTIDE SEQUENCE</scope>
    <source>
        <strain evidence="3">CIFC_Que2</strain>
    </source>
</reference>
<comment type="caution">
    <text evidence="3">The sequence shown here is derived from an EMBL/GenBank/DDBJ whole genome shotgun (WGS) entry which is preliminary data.</text>
</comment>
<evidence type="ECO:0000256" key="1">
    <source>
        <dbReference type="SAM" id="MobiDB-lite"/>
    </source>
</evidence>
<feature type="signal peptide" evidence="2">
    <location>
        <begin position="1"/>
        <end position="19"/>
    </location>
</feature>
<name>A0AAD9YAZ2_COLKA</name>
<dbReference type="Proteomes" id="UP001281614">
    <property type="component" value="Unassembled WGS sequence"/>
</dbReference>
<proteinExistence type="predicted"/>